<dbReference type="AlphaFoldDB" id="A0A0R3U3U0"/>
<reference evidence="4" key="1">
    <citation type="submission" date="2017-02" db="UniProtKB">
        <authorList>
            <consortium name="WormBaseParasite"/>
        </authorList>
    </citation>
    <scope>IDENTIFICATION</scope>
</reference>
<accession>A0A0R3U3U0</accession>
<name>A0A0R3U3U0_MESCO</name>
<gene>
    <name evidence="2" type="ORF">MCOS_LOCUS1267</name>
</gene>
<reference evidence="2 3" key="2">
    <citation type="submission" date="2018-10" db="EMBL/GenBank/DDBJ databases">
        <authorList>
            <consortium name="Pathogen Informatics"/>
        </authorList>
    </citation>
    <scope>NUCLEOTIDE SEQUENCE [LARGE SCALE GENOMIC DNA]</scope>
</reference>
<dbReference type="EMBL" id="UXSR01000146">
    <property type="protein sequence ID" value="VDD75264.1"/>
    <property type="molecule type" value="Genomic_DNA"/>
</dbReference>
<evidence type="ECO:0000256" key="1">
    <source>
        <dbReference type="SAM" id="MobiDB-lite"/>
    </source>
</evidence>
<keyword evidence="3" id="KW-1185">Reference proteome</keyword>
<evidence type="ECO:0000313" key="3">
    <source>
        <dbReference type="Proteomes" id="UP000267029"/>
    </source>
</evidence>
<protein>
    <submittedName>
        <fullName evidence="2 4">Uncharacterized protein</fullName>
    </submittedName>
</protein>
<dbReference type="Proteomes" id="UP000267029">
    <property type="component" value="Unassembled WGS sequence"/>
</dbReference>
<feature type="region of interest" description="Disordered" evidence="1">
    <location>
        <begin position="87"/>
        <end position="123"/>
    </location>
</feature>
<evidence type="ECO:0000313" key="4">
    <source>
        <dbReference type="WBParaSite" id="MCOS_0000126601-mRNA-1"/>
    </source>
</evidence>
<evidence type="ECO:0000313" key="2">
    <source>
        <dbReference type="EMBL" id="VDD75264.1"/>
    </source>
</evidence>
<dbReference type="WBParaSite" id="MCOS_0000126601-mRNA-1">
    <property type="protein sequence ID" value="MCOS_0000126601-mRNA-1"/>
    <property type="gene ID" value="MCOS_0000126601"/>
</dbReference>
<feature type="compositionally biased region" description="Low complexity" evidence="1">
    <location>
        <begin position="88"/>
        <end position="114"/>
    </location>
</feature>
<sequence length="189" mass="20130">MVKEVVQLSYCAFETSAPGTAQGGAFSMHPLEISDGFSPKVNLSEDFLRFVSVYLFTSAGPRLRAGARIQKDLRTLQTEAPDVFSGLTTIASPTGSSGSASDTAAADPATTPASNTRGTDAKATAISHHIKHCQVPCGDQRRLISSSVSTKNPIHVEDVTISSIQMRQTGFSRNTQSVKRVRVVEEMGV</sequence>
<organism evidence="4">
    <name type="scientific">Mesocestoides corti</name>
    <name type="common">Flatworm</name>
    <dbReference type="NCBI Taxonomy" id="53468"/>
    <lineage>
        <taxon>Eukaryota</taxon>
        <taxon>Metazoa</taxon>
        <taxon>Spiralia</taxon>
        <taxon>Lophotrochozoa</taxon>
        <taxon>Platyhelminthes</taxon>
        <taxon>Cestoda</taxon>
        <taxon>Eucestoda</taxon>
        <taxon>Cyclophyllidea</taxon>
        <taxon>Mesocestoididae</taxon>
        <taxon>Mesocestoides</taxon>
    </lineage>
</organism>
<proteinExistence type="predicted"/>